<name>A0A2T6BPQ7_9RHOB</name>
<evidence type="ECO:0000313" key="2">
    <source>
        <dbReference type="EMBL" id="PTX58070.1"/>
    </source>
</evidence>
<keyword evidence="1" id="KW-0732">Signal</keyword>
<evidence type="ECO:0000313" key="3">
    <source>
        <dbReference type="Proteomes" id="UP000243978"/>
    </source>
</evidence>
<evidence type="ECO:0008006" key="4">
    <source>
        <dbReference type="Google" id="ProtNLM"/>
    </source>
</evidence>
<gene>
    <name evidence="2" type="ORF">C8N43_2746</name>
</gene>
<keyword evidence="3" id="KW-1185">Reference proteome</keyword>
<proteinExistence type="predicted"/>
<organism evidence="2 3">
    <name type="scientific">Litoreibacter ponti</name>
    <dbReference type="NCBI Taxonomy" id="1510457"/>
    <lineage>
        <taxon>Bacteria</taxon>
        <taxon>Pseudomonadati</taxon>
        <taxon>Pseudomonadota</taxon>
        <taxon>Alphaproteobacteria</taxon>
        <taxon>Rhodobacterales</taxon>
        <taxon>Roseobacteraceae</taxon>
        <taxon>Litoreibacter</taxon>
    </lineage>
</organism>
<evidence type="ECO:0000256" key="1">
    <source>
        <dbReference type="SAM" id="SignalP"/>
    </source>
</evidence>
<dbReference type="AlphaFoldDB" id="A0A2T6BPQ7"/>
<dbReference type="Proteomes" id="UP000243978">
    <property type="component" value="Unassembled WGS sequence"/>
</dbReference>
<dbReference type="RefSeq" id="WP_107846111.1">
    <property type="nucleotide sequence ID" value="NZ_QBKS01000001.1"/>
</dbReference>
<reference evidence="2 3" key="1">
    <citation type="submission" date="2018-04" db="EMBL/GenBank/DDBJ databases">
        <title>Genomic Encyclopedia of Archaeal and Bacterial Type Strains, Phase II (KMG-II): from individual species to whole genera.</title>
        <authorList>
            <person name="Goeker M."/>
        </authorList>
    </citation>
    <scope>NUCLEOTIDE SEQUENCE [LARGE SCALE GENOMIC DNA]</scope>
    <source>
        <strain evidence="2 3">DSM 100977</strain>
    </source>
</reference>
<comment type="caution">
    <text evidence="2">The sequence shown here is derived from an EMBL/GenBank/DDBJ whole genome shotgun (WGS) entry which is preliminary data.</text>
</comment>
<accession>A0A2T6BPQ7</accession>
<dbReference type="EMBL" id="QBKS01000001">
    <property type="protein sequence ID" value="PTX58070.1"/>
    <property type="molecule type" value="Genomic_DNA"/>
</dbReference>
<protein>
    <recommendedName>
        <fullName evidence="4">Lipoprotein</fullName>
    </recommendedName>
</protein>
<feature type="chain" id="PRO_5015785465" description="Lipoprotein" evidence="1">
    <location>
        <begin position="22"/>
        <end position="204"/>
    </location>
</feature>
<sequence length="204" mass="22131">MLRLSVLPLVLLLSACLDVEADFKLAEDETISTETKVTLGRQLYDMLQLAPQAQGLCPPEAEKIEGPDQVLCISRDETTLEEALTEAASAGNSGDFAGDVEFERIDDETVRLVLPLDFERIEGKPAELTPENPMFAMMTDGLEGAEIVVRFTALEVIESNGAISEDGRSVELVVPTVELLSPTGQLPDQFTAVLKYRDCGLLGC</sequence>
<dbReference type="OrthoDB" id="7845835at2"/>
<dbReference type="PROSITE" id="PS51257">
    <property type="entry name" value="PROKAR_LIPOPROTEIN"/>
    <property type="match status" value="1"/>
</dbReference>
<feature type="signal peptide" evidence="1">
    <location>
        <begin position="1"/>
        <end position="21"/>
    </location>
</feature>